<evidence type="ECO:0000256" key="7">
    <source>
        <dbReference type="PROSITE-ProRule" id="PRU10099"/>
    </source>
</evidence>
<dbReference type="Pfam" id="PF12796">
    <property type="entry name" value="Ank_2"/>
    <property type="match status" value="1"/>
</dbReference>
<dbReference type="OrthoDB" id="542841at2759"/>
<evidence type="ECO:0000256" key="6">
    <source>
        <dbReference type="PROSITE-ProRule" id="PRU00023"/>
    </source>
</evidence>
<feature type="active site" evidence="8">
    <location>
        <position position="159"/>
    </location>
</feature>
<dbReference type="Pfam" id="PF00710">
    <property type="entry name" value="Asparaginase"/>
    <property type="match status" value="1"/>
</dbReference>
<dbReference type="InterPro" id="IPR006034">
    <property type="entry name" value="Asparaginase/glutaminase-like"/>
</dbReference>
<evidence type="ECO:0000256" key="2">
    <source>
        <dbReference type="ARBA" id="ARBA00022737"/>
    </source>
</evidence>
<dbReference type="InterPro" id="IPR036152">
    <property type="entry name" value="Asp/glu_Ase-like_sf"/>
</dbReference>
<keyword evidence="4 6" id="KW-0040">ANK repeat</keyword>
<dbReference type="PANTHER" id="PTHR11707:SF28">
    <property type="entry name" value="60 KDA LYSOPHOSPHOLIPASE"/>
    <property type="match status" value="1"/>
</dbReference>
<dbReference type="InterPro" id="IPR036770">
    <property type="entry name" value="Ankyrin_rpt-contain_sf"/>
</dbReference>
<dbReference type="FunFam" id="3.40.50.1170:FF:000003">
    <property type="entry name" value="60 kDa lysophospholipase"/>
    <property type="match status" value="1"/>
</dbReference>
<dbReference type="SMART" id="SM00248">
    <property type="entry name" value="ANK"/>
    <property type="match status" value="3"/>
</dbReference>
<dbReference type="Pfam" id="PF17763">
    <property type="entry name" value="Asparaginase_C"/>
    <property type="match status" value="1"/>
</dbReference>
<dbReference type="GO" id="GO:0004067">
    <property type="term" value="F:asparaginase activity"/>
    <property type="evidence" value="ECO:0007669"/>
    <property type="project" value="UniProtKB-UniRule"/>
</dbReference>
<dbReference type="EMBL" id="CAJVPK010000572">
    <property type="protein sequence ID" value="CAG8527492.1"/>
    <property type="molecule type" value="Genomic_DNA"/>
</dbReference>
<dbReference type="PROSITE" id="PS50088">
    <property type="entry name" value="ANK_REPEAT"/>
    <property type="match status" value="2"/>
</dbReference>
<dbReference type="GO" id="GO:0006528">
    <property type="term" value="P:asparagine metabolic process"/>
    <property type="evidence" value="ECO:0007669"/>
    <property type="project" value="UniProtKB-ARBA"/>
</dbReference>
<dbReference type="SMART" id="SM00870">
    <property type="entry name" value="Asparaginase"/>
    <property type="match status" value="1"/>
</dbReference>
<evidence type="ECO:0000256" key="3">
    <source>
        <dbReference type="ARBA" id="ARBA00022801"/>
    </source>
</evidence>
<dbReference type="SUPFAM" id="SSF48403">
    <property type="entry name" value="Ankyrin repeat"/>
    <property type="match status" value="1"/>
</dbReference>
<dbReference type="PROSITE" id="PS00144">
    <property type="entry name" value="ASN_GLN_ASE_1"/>
    <property type="match status" value="1"/>
</dbReference>
<dbReference type="SFLD" id="SFLDS00057">
    <property type="entry name" value="Glutaminase/Asparaginase"/>
    <property type="match status" value="1"/>
</dbReference>
<dbReference type="InterPro" id="IPR027475">
    <property type="entry name" value="Asparaginase/glutaminase_AS2"/>
</dbReference>
<evidence type="ECO:0000256" key="5">
    <source>
        <dbReference type="ARBA" id="ARBA00061199"/>
    </source>
</evidence>
<dbReference type="PROSITE" id="PS00917">
    <property type="entry name" value="ASN_GLN_ASE_2"/>
    <property type="match status" value="1"/>
</dbReference>
<dbReference type="InterPro" id="IPR041725">
    <property type="entry name" value="L-asparaginase_I"/>
</dbReference>
<dbReference type="InterPro" id="IPR040919">
    <property type="entry name" value="Asparaginase_C"/>
</dbReference>
<reference evidence="11" key="1">
    <citation type="submission" date="2021-06" db="EMBL/GenBank/DDBJ databases">
        <authorList>
            <person name="Kallberg Y."/>
            <person name="Tangrot J."/>
            <person name="Rosling A."/>
        </authorList>
    </citation>
    <scope>NUCLEOTIDE SEQUENCE</scope>
    <source>
        <strain evidence="11">AZ414A</strain>
    </source>
</reference>
<dbReference type="PROSITE" id="PS51732">
    <property type="entry name" value="ASN_GLN_ASE_3"/>
    <property type="match status" value="1"/>
</dbReference>
<keyword evidence="12" id="KW-1185">Reference proteome</keyword>
<accession>A0A9N9FE04</accession>
<evidence type="ECO:0000256" key="1">
    <source>
        <dbReference type="ARBA" id="ARBA00012920"/>
    </source>
</evidence>
<dbReference type="PROSITE" id="PS50297">
    <property type="entry name" value="ANK_REP_REGION"/>
    <property type="match status" value="1"/>
</dbReference>
<dbReference type="EC" id="3.5.1.1" evidence="1"/>
<feature type="repeat" description="ANK" evidence="6">
    <location>
        <begin position="545"/>
        <end position="567"/>
    </location>
</feature>
<dbReference type="CDD" id="cd08963">
    <property type="entry name" value="L-asparaginase_I"/>
    <property type="match status" value="1"/>
</dbReference>
<sequence length="651" mass="72875">MKKSPKEELEKIYTNINQPTIRNDAVALSLNQDDIVTPDISKVLIIYTGGTIGMKNNNKHGYLPVYTLASMSRFHDHNFNKHLHRLSKDQSDFTEEDDDNQVLMNKVSVTGSTGPRNMFRQYEPLLDSCNISSEDWVRIAVDIELNYEAYDAFIILHGTDTMSYTASALSFLLENLGKTVILTGSQVPISEVRNDAVENLLGALTIAGHYVIPEVCLFFNNKLFRGNRSVKMNALEFNAFDSPNLVPLAVVGINIDVNWAEIVRPSALKFRAHKTLNRNVSSLRLFPGITDSTVKALLAPPIEGVILETYGAGNAPDTRDDLMRVLAEACGRGVVIVNCSQCKRGMVTELYATGKALARVGAVPGNDMTPENDTRYSPKVVRELMTKNLRGELTVLAPKPRYSFHNRTHKIIQNMIGIIGSGDNSDITAADITSDSALMINIQENILLEKSIYPILLCSAAGTDDLEGMLLLFETYEAGHHRIVKFLLQKGASVHMRDIFGHTPLFEAARNKHKNVIKLLRETGDVELLQHFITAGMDINRTGFDHRTALHHAVAEGRVNVVKYLLSLPEINFETKDRWSRKPIDDAEMNLGRMWGRDNDREKELREIVGLLREREDCNFINNFNKEVGLKPELKNSAGRIGFSYHSLSPQ</sequence>
<dbReference type="InterPro" id="IPR037152">
    <property type="entry name" value="L-asparaginase_N_sf"/>
</dbReference>
<dbReference type="InterPro" id="IPR027473">
    <property type="entry name" value="L-asparaginase_C"/>
</dbReference>
<dbReference type="PANTHER" id="PTHR11707">
    <property type="entry name" value="L-ASPARAGINASE"/>
    <property type="match status" value="1"/>
</dbReference>
<keyword evidence="2" id="KW-0677">Repeat</keyword>
<evidence type="ECO:0000313" key="11">
    <source>
        <dbReference type="EMBL" id="CAG8527492.1"/>
    </source>
</evidence>
<evidence type="ECO:0000313" key="12">
    <source>
        <dbReference type="Proteomes" id="UP000789706"/>
    </source>
</evidence>
<dbReference type="SUPFAM" id="SSF53774">
    <property type="entry name" value="Glutaminase/Asparaginase"/>
    <property type="match status" value="1"/>
</dbReference>
<comment type="similarity">
    <text evidence="5">In the N-terminal section; belongs to the asparaginase 1 family.</text>
</comment>
<feature type="domain" description="L-asparaginase N-terminal" evidence="9">
    <location>
        <begin position="42"/>
        <end position="260"/>
    </location>
</feature>
<feature type="repeat" description="ANK" evidence="6">
    <location>
        <begin position="467"/>
        <end position="499"/>
    </location>
</feature>
<dbReference type="InterPro" id="IPR020827">
    <property type="entry name" value="Asparaginase/glutaminase_AS1"/>
</dbReference>
<dbReference type="PIRSF" id="PIRSF001220">
    <property type="entry name" value="L-ASNase_gatD"/>
    <property type="match status" value="1"/>
</dbReference>
<gene>
    <name evidence="11" type="ORF">DEBURN_LOCUS5974</name>
</gene>
<proteinExistence type="inferred from homology"/>
<dbReference type="Gene3D" id="3.40.50.40">
    <property type="match status" value="1"/>
</dbReference>
<dbReference type="PIRSF" id="PIRSF500176">
    <property type="entry name" value="L_ASNase"/>
    <property type="match status" value="1"/>
</dbReference>
<dbReference type="FunFam" id="3.40.50.40:FF:000001">
    <property type="entry name" value="L-asparaginase 1"/>
    <property type="match status" value="1"/>
</dbReference>
<evidence type="ECO:0000256" key="4">
    <source>
        <dbReference type="ARBA" id="ARBA00023043"/>
    </source>
</evidence>
<organism evidence="11 12">
    <name type="scientific">Diversispora eburnea</name>
    <dbReference type="NCBI Taxonomy" id="1213867"/>
    <lineage>
        <taxon>Eukaryota</taxon>
        <taxon>Fungi</taxon>
        <taxon>Fungi incertae sedis</taxon>
        <taxon>Mucoromycota</taxon>
        <taxon>Glomeromycotina</taxon>
        <taxon>Glomeromycetes</taxon>
        <taxon>Diversisporales</taxon>
        <taxon>Diversisporaceae</taxon>
        <taxon>Diversispora</taxon>
    </lineage>
</organism>
<dbReference type="PRINTS" id="PR00139">
    <property type="entry name" value="ASNGLNASE"/>
</dbReference>
<evidence type="ECO:0000256" key="8">
    <source>
        <dbReference type="PROSITE-ProRule" id="PRU10100"/>
    </source>
</evidence>
<dbReference type="InterPro" id="IPR027474">
    <property type="entry name" value="L-asparaginase_N"/>
</dbReference>
<evidence type="ECO:0000259" key="10">
    <source>
        <dbReference type="Pfam" id="PF17763"/>
    </source>
</evidence>
<keyword evidence="3" id="KW-0378">Hydrolase</keyword>
<feature type="active site" evidence="7">
    <location>
        <position position="51"/>
    </location>
</feature>
<dbReference type="Gene3D" id="1.25.40.20">
    <property type="entry name" value="Ankyrin repeat-containing domain"/>
    <property type="match status" value="2"/>
</dbReference>
<dbReference type="AlphaFoldDB" id="A0A9N9FE04"/>
<protein>
    <recommendedName>
        <fullName evidence="1">asparaginase</fullName>
        <ecNumber evidence="1">3.5.1.1</ecNumber>
    </recommendedName>
</protein>
<dbReference type="Proteomes" id="UP000789706">
    <property type="component" value="Unassembled WGS sequence"/>
</dbReference>
<comment type="caution">
    <text evidence="11">The sequence shown here is derived from an EMBL/GenBank/DDBJ whole genome shotgun (WGS) entry which is preliminary data.</text>
</comment>
<feature type="domain" description="Asparaginase/glutaminase C-terminal" evidence="10">
    <location>
        <begin position="279"/>
        <end position="371"/>
    </location>
</feature>
<name>A0A9N9FE04_9GLOM</name>
<evidence type="ECO:0000259" key="9">
    <source>
        <dbReference type="Pfam" id="PF00710"/>
    </source>
</evidence>
<dbReference type="Gene3D" id="3.40.50.1170">
    <property type="entry name" value="L-asparaginase, N-terminal domain"/>
    <property type="match status" value="1"/>
</dbReference>
<dbReference type="InterPro" id="IPR002110">
    <property type="entry name" value="Ankyrin_rpt"/>
</dbReference>